<gene>
    <name evidence="1" type="ORF">AVEN_242803_1</name>
</gene>
<dbReference type="AlphaFoldDB" id="A0A4Y2WQM3"/>
<dbReference type="EMBL" id="BGPR01063903">
    <property type="protein sequence ID" value="GBO39018.1"/>
    <property type="molecule type" value="Genomic_DNA"/>
</dbReference>
<keyword evidence="2" id="KW-1185">Reference proteome</keyword>
<proteinExistence type="predicted"/>
<evidence type="ECO:0000313" key="1">
    <source>
        <dbReference type="EMBL" id="GBO39018.1"/>
    </source>
</evidence>
<accession>A0A4Y2WQM3</accession>
<organism evidence="1 2">
    <name type="scientific">Araneus ventricosus</name>
    <name type="common">Orbweaver spider</name>
    <name type="synonym">Epeira ventricosa</name>
    <dbReference type="NCBI Taxonomy" id="182803"/>
    <lineage>
        <taxon>Eukaryota</taxon>
        <taxon>Metazoa</taxon>
        <taxon>Ecdysozoa</taxon>
        <taxon>Arthropoda</taxon>
        <taxon>Chelicerata</taxon>
        <taxon>Arachnida</taxon>
        <taxon>Araneae</taxon>
        <taxon>Araneomorphae</taxon>
        <taxon>Entelegynae</taxon>
        <taxon>Araneoidea</taxon>
        <taxon>Araneidae</taxon>
        <taxon>Araneus</taxon>
    </lineage>
</organism>
<protein>
    <submittedName>
        <fullName evidence="1">Uncharacterized protein</fullName>
    </submittedName>
</protein>
<dbReference type="OrthoDB" id="9909311at2759"/>
<comment type="caution">
    <text evidence="1">The sequence shown here is derived from an EMBL/GenBank/DDBJ whole genome shotgun (WGS) entry which is preliminary data.</text>
</comment>
<evidence type="ECO:0000313" key="2">
    <source>
        <dbReference type="Proteomes" id="UP000499080"/>
    </source>
</evidence>
<dbReference type="Proteomes" id="UP000499080">
    <property type="component" value="Unassembled WGS sequence"/>
</dbReference>
<name>A0A4Y2WQM3_ARAVE</name>
<sequence length="104" mass="12178">MLVIFANSNSTVHLIKDKWFWRDGEEVILTSIKDAMDSIGKLRTYFFCEKNNETTFYEINSRHNAVLNIIYTESSEPSLQAKDGRRPKRLNITVKFPPPFFKCD</sequence>
<reference evidence="1 2" key="1">
    <citation type="journal article" date="2019" name="Sci. Rep.">
        <title>Orb-weaving spider Araneus ventricosus genome elucidates the spidroin gene catalogue.</title>
        <authorList>
            <person name="Kono N."/>
            <person name="Nakamura H."/>
            <person name="Ohtoshi R."/>
            <person name="Moran D.A.P."/>
            <person name="Shinohara A."/>
            <person name="Yoshida Y."/>
            <person name="Fujiwara M."/>
            <person name="Mori M."/>
            <person name="Tomita M."/>
            <person name="Arakawa K."/>
        </authorList>
    </citation>
    <scope>NUCLEOTIDE SEQUENCE [LARGE SCALE GENOMIC DNA]</scope>
</reference>